<keyword evidence="5" id="KW-1185">Reference proteome</keyword>
<dbReference type="SUPFAM" id="SSF56601">
    <property type="entry name" value="beta-lactamase/transpeptidase-like"/>
    <property type="match status" value="1"/>
</dbReference>
<reference evidence="4 5" key="1">
    <citation type="journal article" date="2012" name="BMC Genomics">
        <title>Comparative genomic analysis of human infective Trypanosoma cruzi lineages with the bat-restricted subspecies T. cruzi marinkellei.</title>
        <authorList>
            <person name="Franzen O."/>
            <person name="Talavera-Lopez C."/>
            <person name="Ochaya S."/>
            <person name="Butler C.E."/>
            <person name="Messenger L.A."/>
            <person name="Lewis M.D."/>
            <person name="Llewellyn M.S."/>
            <person name="Marinkelle C.J."/>
            <person name="Tyler K.M."/>
            <person name="Miles M.A."/>
            <person name="Andersson B."/>
        </authorList>
    </citation>
    <scope>NUCLEOTIDE SEQUENCE [LARGE SCALE GENOMIC DNA]</scope>
    <source>
        <strain evidence="4 5">B7</strain>
    </source>
</reference>
<feature type="transmembrane region" description="Helical" evidence="2">
    <location>
        <begin position="465"/>
        <end position="487"/>
    </location>
</feature>
<dbReference type="Proteomes" id="UP000007350">
    <property type="component" value="Unassembled WGS sequence"/>
</dbReference>
<dbReference type="Pfam" id="PF00144">
    <property type="entry name" value="Beta-lactamase"/>
    <property type="match status" value="1"/>
</dbReference>
<name>K2MTN6_TRYCR</name>
<protein>
    <recommendedName>
        <fullName evidence="3">Beta-lactamase-related domain-containing protein</fullName>
    </recommendedName>
</protein>
<dbReference type="EMBL" id="AHKC01012073">
    <property type="protein sequence ID" value="EKF30460.1"/>
    <property type="molecule type" value="Genomic_DNA"/>
</dbReference>
<evidence type="ECO:0000256" key="1">
    <source>
        <dbReference type="SAM" id="MobiDB-lite"/>
    </source>
</evidence>
<comment type="caution">
    <text evidence="4">The sequence shown here is derived from an EMBL/GenBank/DDBJ whole genome shotgun (WGS) entry which is preliminary data.</text>
</comment>
<evidence type="ECO:0000313" key="4">
    <source>
        <dbReference type="EMBL" id="EKF30460.1"/>
    </source>
</evidence>
<dbReference type="InterPro" id="IPR001466">
    <property type="entry name" value="Beta-lactam-related"/>
</dbReference>
<organism evidence="4 5">
    <name type="scientific">Trypanosoma cruzi marinkellei</name>
    <dbReference type="NCBI Taxonomy" id="85056"/>
    <lineage>
        <taxon>Eukaryota</taxon>
        <taxon>Discoba</taxon>
        <taxon>Euglenozoa</taxon>
        <taxon>Kinetoplastea</taxon>
        <taxon>Metakinetoplastina</taxon>
        <taxon>Trypanosomatida</taxon>
        <taxon>Trypanosomatidae</taxon>
        <taxon>Trypanosoma</taxon>
        <taxon>Schizotrypanum</taxon>
    </lineage>
</organism>
<dbReference type="Gene3D" id="3.40.710.10">
    <property type="entry name" value="DD-peptidase/beta-lactamase superfamily"/>
    <property type="match status" value="1"/>
</dbReference>
<accession>K2MTN6</accession>
<dbReference type="AlphaFoldDB" id="K2MTN6"/>
<keyword evidence="2" id="KW-0472">Membrane</keyword>
<dbReference type="OrthoDB" id="264641at2759"/>
<evidence type="ECO:0000259" key="3">
    <source>
        <dbReference type="Pfam" id="PF00144"/>
    </source>
</evidence>
<keyword evidence="2" id="KW-0812">Transmembrane</keyword>
<dbReference type="InterPro" id="IPR012338">
    <property type="entry name" value="Beta-lactam/transpept-like"/>
</dbReference>
<evidence type="ECO:0000256" key="2">
    <source>
        <dbReference type="SAM" id="Phobius"/>
    </source>
</evidence>
<proteinExistence type="predicted"/>
<keyword evidence="2" id="KW-1133">Transmembrane helix</keyword>
<feature type="region of interest" description="Disordered" evidence="1">
    <location>
        <begin position="502"/>
        <end position="521"/>
    </location>
</feature>
<evidence type="ECO:0000313" key="5">
    <source>
        <dbReference type="Proteomes" id="UP000007350"/>
    </source>
</evidence>
<gene>
    <name evidence="4" type="ORF">MOQ_005728</name>
</gene>
<feature type="domain" description="Beta-lactamase-related" evidence="3">
    <location>
        <begin position="99"/>
        <end position="406"/>
    </location>
</feature>
<sequence length="546" mass="58930">MVTALETRHGLRRPRHFCVTSCRSGGICHFLSSWSIPRLLCFVAAVCFICTTASARLEEINAYFDAIQEEDARVFGGAVVTWDENGKGIDAFKTTALGSRAVVGKRIPMTLDTSFRTNTLSEVFLVMAVAYLQDRGDLPFSRTKPIPRSFLPPPYNGKVVFQNPLFPAAVVSLETLLQHTSSLTEVGFDHGAVQTPGKTTNISVFVETVFANALSSALWGTEEPGLGSSYRYSRLNTALTTYILEKIFLKMAPPVSLTKFIQKNFISLLGLSGTFLLDNVGNAPGPTYPKGSDVSLSARAMQDVTGDGTKVAPSRTIHAAYASDYMYYTSALDLAKLAYELFLGGNHMAIGNALKNDPVNINGEAVPPGAVSRSLGVYGFDPKILCKEVGDNEKCDFDDGAQLYGWAVTGAYNQIALLCTSKKCVVAEISYFQTSGTIKPHALGLAVSSLQQVKVRPPLQGGKLYPFYVFIGVLATIIVSVLGSYVANYIVQPAPAKPAFPAHNARNTPLPMNGPGTEDAPLPLREEGAYATQGISSPLRRLDMYD</sequence>